<dbReference type="Gene3D" id="1.10.575.10">
    <property type="entry name" value="P1 Nuclease"/>
    <property type="match status" value="1"/>
</dbReference>
<dbReference type="SMART" id="SM00770">
    <property type="entry name" value="Zn_dep_PLPC"/>
    <property type="match status" value="1"/>
</dbReference>
<gene>
    <name evidence="10" type="ORF">GFC01_02275</name>
</gene>
<dbReference type="InterPro" id="IPR008947">
    <property type="entry name" value="PLipase_C/P1_nuclease_dom_sf"/>
</dbReference>
<evidence type="ECO:0000259" key="9">
    <source>
        <dbReference type="PROSITE" id="PS51346"/>
    </source>
</evidence>
<accession>A0A6N7IMA6</accession>
<organism evidence="10 11">
    <name type="scientific">Desulfofundulus thermobenzoicus</name>
    <dbReference type="NCBI Taxonomy" id="29376"/>
    <lineage>
        <taxon>Bacteria</taxon>
        <taxon>Bacillati</taxon>
        <taxon>Bacillota</taxon>
        <taxon>Clostridia</taxon>
        <taxon>Eubacteriales</taxon>
        <taxon>Peptococcaceae</taxon>
        <taxon>Desulfofundulus</taxon>
    </lineage>
</organism>
<dbReference type="InterPro" id="IPR029002">
    <property type="entry name" value="PLPC/GPLD1"/>
</dbReference>
<dbReference type="GO" id="GO:0034480">
    <property type="term" value="F:phosphatidylcholine phospholipase C activity"/>
    <property type="evidence" value="ECO:0007669"/>
    <property type="project" value="UniProtKB-EC"/>
</dbReference>
<dbReference type="Proteomes" id="UP000441717">
    <property type="component" value="Unassembled WGS sequence"/>
</dbReference>
<dbReference type="CDD" id="cd11009">
    <property type="entry name" value="Zn_dep_PLPC"/>
    <property type="match status" value="1"/>
</dbReference>
<dbReference type="PROSITE" id="PS51346">
    <property type="entry name" value="PROKAR_ZN_DEPEND_PLPC_2"/>
    <property type="match status" value="1"/>
</dbReference>
<keyword evidence="3" id="KW-0964">Secreted</keyword>
<evidence type="ECO:0000256" key="5">
    <source>
        <dbReference type="ARBA" id="ARBA00022729"/>
    </source>
</evidence>
<evidence type="ECO:0000256" key="3">
    <source>
        <dbReference type="ARBA" id="ARBA00022525"/>
    </source>
</evidence>
<evidence type="ECO:0000256" key="2">
    <source>
        <dbReference type="ARBA" id="ARBA00018391"/>
    </source>
</evidence>
<keyword evidence="5" id="KW-0732">Signal</keyword>
<dbReference type="Pfam" id="PF00882">
    <property type="entry name" value="Zn_dep_PLPC"/>
    <property type="match status" value="1"/>
</dbReference>
<dbReference type="InterPro" id="IPR001531">
    <property type="entry name" value="Zn_PLipaseC"/>
</dbReference>
<proteinExistence type="predicted"/>
<dbReference type="SUPFAM" id="SSF48537">
    <property type="entry name" value="Phospholipase C/P1 nuclease"/>
    <property type="match status" value="1"/>
</dbReference>
<sequence>MRINVVGLTHPVTTASRYLSAMPLPLQVLGASDTHVFCNEQGRLILFNDGHRECARFLSQFAIYLNRGVTWADRGLRSTTHHFDPLRGRGVWAWANAIQKCRQYFERALLLWQRGRRGKAMFMLGAAAHLVQDACVPHHACCKLFDGHLEYEKWAKKRKHYYRVWSGGLYNLGATPEEWVRANALVAREYYHLVCASSNEEGYHQATEILLPRAQCSTAGFFLYFYRYITGAASIS</sequence>
<comment type="caution">
    <text evidence="10">The sequence shown here is derived from an EMBL/GenBank/DDBJ whole genome shotgun (WGS) entry which is preliminary data.</text>
</comment>
<evidence type="ECO:0000256" key="8">
    <source>
        <dbReference type="ARBA" id="ARBA00031285"/>
    </source>
</evidence>
<evidence type="ECO:0000313" key="10">
    <source>
        <dbReference type="EMBL" id="MQL51110.1"/>
    </source>
</evidence>
<dbReference type="AlphaFoldDB" id="A0A6N7IMA6"/>
<dbReference type="GO" id="GO:0008270">
    <property type="term" value="F:zinc ion binding"/>
    <property type="evidence" value="ECO:0007669"/>
    <property type="project" value="InterPro"/>
</dbReference>
<evidence type="ECO:0000256" key="7">
    <source>
        <dbReference type="ARBA" id="ARBA00022833"/>
    </source>
</evidence>
<dbReference type="EMBL" id="WHYR01000004">
    <property type="protein sequence ID" value="MQL51110.1"/>
    <property type="molecule type" value="Genomic_DNA"/>
</dbReference>
<protein>
    <recommendedName>
        <fullName evidence="2">Phospholipase C</fullName>
        <ecNumber evidence="1">3.1.4.3</ecNumber>
    </recommendedName>
    <alternativeName>
        <fullName evidence="8">Phosphatidylcholine cholinephosphohydrolase</fullName>
    </alternativeName>
</protein>
<keyword evidence="4" id="KW-0479">Metal-binding</keyword>
<dbReference type="OrthoDB" id="1677163at2"/>
<feature type="domain" description="Zn-dependent PLC" evidence="9">
    <location>
        <begin position="21"/>
        <end position="236"/>
    </location>
</feature>
<dbReference type="RefSeq" id="WP_152945034.1">
    <property type="nucleotide sequence ID" value="NZ_WHYR01000004.1"/>
</dbReference>
<keyword evidence="6" id="KW-0378">Hydrolase</keyword>
<evidence type="ECO:0000313" key="11">
    <source>
        <dbReference type="Proteomes" id="UP000441717"/>
    </source>
</evidence>
<dbReference type="EC" id="3.1.4.3" evidence="1"/>
<evidence type="ECO:0000256" key="1">
    <source>
        <dbReference type="ARBA" id="ARBA00012018"/>
    </source>
</evidence>
<evidence type="ECO:0000256" key="6">
    <source>
        <dbReference type="ARBA" id="ARBA00022801"/>
    </source>
</evidence>
<reference evidence="10 11" key="1">
    <citation type="submission" date="2019-10" db="EMBL/GenBank/DDBJ databases">
        <title>Comparative genomics of sulfur disproportionating microorganisms.</title>
        <authorList>
            <person name="Ward L.M."/>
            <person name="Bertran E."/>
            <person name="Johnston D."/>
        </authorList>
    </citation>
    <scope>NUCLEOTIDE SEQUENCE [LARGE SCALE GENOMIC DNA]</scope>
    <source>
        <strain evidence="10 11">DSM 14055</strain>
    </source>
</reference>
<name>A0A6N7IMA6_9FIRM</name>
<keyword evidence="11" id="KW-1185">Reference proteome</keyword>
<evidence type="ECO:0000256" key="4">
    <source>
        <dbReference type="ARBA" id="ARBA00022723"/>
    </source>
</evidence>
<keyword evidence="7" id="KW-0862">Zinc</keyword>